<comment type="caution">
    <text evidence="2">The sequence shown here is derived from an EMBL/GenBank/DDBJ whole genome shotgun (WGS) entry which is preliminary data.</text>
</comment>
<dbReference type="Proteomes" id="UP000800235">
    <property type="component" value="Unassembled WGS sequence"/>
</dbReference>
<proteinExistence type="predicted"/>
<gene>
    <name evidence="2" type="ORF">EJ08DRAFT_582827</name>
</gene>
<organism evidence="2 3">
    <name type="scientific">Tothia fuscella</name>
    <dbReference type="NCBI Taxonomy" id="1048955"/>
    <lineage>
        <taxon>Eukaryota</taxon>
        <taxon>Fungi</taxon>
        <taxon>Dikarya</taxon>
        <taxon>Ascomycota</taxon>
        <taxon>Pezizomycotina</taxon>
        <taxon>Dothideomycetes</taxon>
        <taxon>Pleosporomycetidae</taxon>
        <taxon>Venturiales</taxon>
        <taxon>Cylindrosympodiaceae</taxon>
        <taxon>Tothia</taxon>
    </lineage>
</organism>
<reference evidence="2" key="1">
    <citation type="journal article" date="2020" name="Stud. Mycol.">
        <title>101 Dothideomycetes genomes: a test case for predicting lifestyles and emergence of pathogens.</title>
        <authorList>
            <person name="Haridas S."/>
            <person name="Albert R."/>
            <person name="Binder M."/>
            <person name="Bloem J."/>
            <person name="Labutti K."/>
            <person name="Salamov A."/>
            <person name="Andreopoulos B."/>
            <person name="Baker S."/>
            <person name="Barry K."/>
            <person name="Bills G."/>
            <person name="Bluhm B."/>
            <person name="Cannon C."/>
            <person name="Castanera R."/>
            <person name="Culley D."/>
            <person name="Daum C."/>
            <person name="Ezra D."/>
            <person name="Gonzalez J."/>
            <person name="Henrissat B."/>
            <person name="Kuo A."/>
            <person name="Liang C."/>
            <person name="Lipzen A."/>
            <person name="Lutzoni F."/>
            <person name="Magnuson J."/>
            <person name="Mondo S."/>
            <person name="Nolan M."/>
            <person name="Ohm R."/>
            <person name="Pangilinan J."/>
            <person name="Park H.-J."/>
            <person name="Ramirez L."/>
            <person name="Alfaro M."/>
            <person name="Sun H."/>
            <person name="Tritt A."/>
            <person name="Yoshinaga Y."/>
            <person name="Zwiers L.-H."/>
            <person name="Turgeon B."/>
            <person name="Goodwin S."/>
            <person name="Spatafora J."/>
            <person name="Crous P."/>
            <person name="Grigoriev I."/>
        </authorList>
    </citation>
    <scope>NUCLEOTIDE SEQUENCE</scope>
    <source>
        <strain evidence="2">CBS 130266</strain>
    </source>
</reference>
<evidence type="ECO:0000256" key="1">
    <source>
        <dbReference type="SAM" id="MobiDB-lite"/>
    </source>
</evidence>
<evidence type="ECO:0000313" key="3">
    <source>
        <dbReference type="Proteomes" id="UP000800235"/>
    </source>
</evidence>
<dbReference type="AlphaFoldDB" id="A0A9P4NWZ0"/>
<dbReference type="EMBL" id="MU007018">
    <property type="protein sequence ID" value="KAF2433900.1"/>
    <property type="molecule type" value="Genomic_DNA"/>
</dbReference>
<protein>
    <submittedName>
        <fullName evidence="2">Uncharacterized protein</fullName>
    </submittedName>
</protein>
<name>A0A9P4NWZ0_9PEZI</name>
<accession>A0A9P4NWZ0</accession>
<sequence>HTYHLQPQESSAPEVKIKKKTQAQLDQELQDKMAGIAGDGGDAGLELEGGKAVSMKRSVRENMFRYI</sequence>
<dbReference type="OrthoDB" id="2157103at2759"/>
<feature type="non-terminal residue" evidence="2">
    <location>
        <position position="1"/>
    </location>
</feature>
<feature type="region of interest" description="Disordered" evidence="1">
    <location>
        <begin position="1"/>
        <end position="21"/>
    </location>
</feature>
<evidence type="ECO:0000313" key="2">
    <source>
        <dbReference type="EMBL" id="KAF2433900.1"/>
    </source>
</evidence>
<feature type="compositionally biased region" description="Polar residues" evidence="1">
    <location>
        <begin position="1"/>
        <end position="11"/>
    </location>
</feature>
<keyword evidence="3" id="KW-1185">Reference proteome</keyword>